<geneLocation type="mitochondrion" evidence="2"/>
<feature type="region of interest" description="Disordered" evidence="1">
    <location>
        <begin position="55"/>
        <end position="83"/>
    </location>
</feature>
<protein>
    <submittedName>
        <fullName evidence="2">Uncharacterized protein</fullName>
    </submittedName>
</protein>
<name>A0A117NI89_PICGL</name>
<keyword evidence="2" id="KW-0496">Mitochondrion</keyword>
<dbReference type="EMBL" id="LKAM01000002">
    <property type="protein sequence ID" value="KUM49520.1"/>
    <property type="molecule type" value="Genomic_DNA"/>
</dbReference>
<evidence type="ECO:0000256" key="1">
    <source>
        <dbReference type="SAM" id="MobiDB-lite"/>
    </source>
</evidence>
<evidence type="ECO:0000313" key="2">
    <source>
        <dbReference type="EMBL" id="KUM49520.1"/>
    </source>
</evidence>
<dbReference type="AlphaFoldDB" id="A0A117NI89"/>
<organism evidence="2">
    <name type="scientific">Picea glauca</name>
    <name type="common">White spruce</name>
    <name type="synonym">Pinus glauca</name>
    <dbReference type="NCBI Taxonomy" id="3330"/>
    <lineage>
        <taxon>Eukaryota</taxon>
        <taxon>Viridiplantae</taxon>
        <taxon>Streptophyta</taxon>
        <taxon>Embryophyta</taxon>
        <taxon>Tracheophyta</taxon>
        <taxon>Spermatophyta</taxon>
        <taxon>Pinopsida</taxon>
        <taxon>Pinidae</taxon>
        <taxon>Conifers I</taxon>
        <taxon>Pinales</taxon>
        <taxon>Pinaceae</taxon>
        <taxon>Picea</taxon>
    </lineage>
</organism>
<gene>
    <name evidence="2" type="ORF">ABT39_MTgene2745</name>
</gene>
<sequence length="96" mass="10843">MTPWDIPQLQPYTDSLSQAYFVLAGSYASLVVSHASPRYSFGTLAGNNKLYKKGNCHPPQQHQHSKRATHQRHARARDQGRDPLETTRTCLSCFLT</sequence>
<feature type="compositionally biased region" description="Basic residues" evidence="1">
    <location>
        <begin position="63"/>
        <end position="75"/>
    </location>
</feature>
<comment type="caution">
    <text evidence="2">The sequence shown here is derived from an EMBL/GenBank/DDBJ whole genome shotgun (WGS) entry which is preliminary data.</text>
</comment>
<reference evidence="2" key="1">
    <citation type="journal article" date="2015" name="Genome Biol. Evol.">
        <title>Organellar Genomes of White Spruce (Picea glauca): Assembly and Annotation.</title>
        <authorList>
            <person name="Jackman S.D."/>
            <person name="Warren R.L."/>
            <person name="Gibb E.A."/>
            <person name="Vandervalk B.P."/>
            <person name="Mohamadi H."/>
            <person name="Chu J."/>
            <person name="Raymond A."/>
            <person name="Pleasance S."/>
            <person name="Coope R."/>
            <person name="Wildung M.R."/>
            <person name="Ritland C.E."/>
            <person name="Bousquet J."/>
            <person name="Jones S.J."/>
            <person name="Bohlmann J."/>
            <person name="Birol I."/>
        </authorList>
    </citation>
    <scope>NUCLEOTIDE SEQUENCE [LARGE SCALE GENOMIC DNA]</scope>
    <source>
        <tissue evidence="2">Flushing bud</tissue>
    </source>
</reference>
<proteinExistence type="predicted"/>
<accession>A0A117NI89</accession>